<comment type="similarity">
    <text evidence="2 8">Belongs to the 4-toluene sulfonate uptake permease (TSUP) (TC 2.A.102) family.</text>
</comment>
<evidence type="ECO:0000256" key="6">
    <source>
        <dbReference type="ARBA" id="ARBA00022989"/>
    </source>
</evidence>
<dbReference type="InterPro" id="IPR052017">
    <property type="entry name" value="TSUP"/>
</dbReference>
<sequence>MTELVVILCVFAFISGLMKVGFGFGAGIVLNPILTLFMPSAKSVGLLAPILWFSNVNGVRSHWKSINKKLFYQMLPLAVIGTLIGSLILTVVPDDIIRRGIGVLSIICGFSLWNASRKSDKKVQKRTIHPVITKLIRQVSAFLSGLIGAAANSGGIPLSVLFSQEKMSKQAFTANIIVLLAIMDTLKIIFYIGFDVIAFQDLLLAFIYIPLIILGGYVGKWLNHLLAERVFFHVIHGLIFFMGYIY</sequence>
<feature type="transmembrane region" description="Helical" evidence="8">
    <location>
        <begin position="96"/>
        <end position="115"/>
    </location>
</feature>
<feature type="transmembrane region" description="Helical" evidence="8">
    <location>
        <begin position="202"/>
        <end position="219"/>
    </location>
</feature>
<dbReference type="PANTHER" id="PTHR30269:SF37">
    <property type="entry name" value="MEMBRANE TRANSPORTER PROTEIN"/>
    <property type="match status" value="1"/>
</dbReference>
<evidence type="ECO:0000256" key="5">
    <source>
        <dbReference type="ARBA" id="ARBA00022692"/>
    </source>
</evidence>
<keyword evidence="10" id="KW-1185">Reference proteome</keyword>
<keyword evidence="7 8" id="KW-0472">Membrane</keyword>
<dbReference type="Proteomes" id="UP000831537">
    <property type="component" value="Chromosome"/>
</dbReference>
<dbReference type="PANTHER" id="PTHR30269">
    <property type="entry name" value="TRANSMEMBRANE PROTEIN YFCA"/>
    <property type="match status" value="1"/>
</dbReference>
<gene>
    <name evidence="9" type="ORF">MUN87_19800</name>
</gene>
<evidence type="ECO:0000256" key="1">
    <source>
        <dbReference type="ARBA" id="ARBA00004651"/>
    </source>
</evidence>
<evidence type="ECO:0000256" key="8">
    <source>
        <dbReference type="RuleBase" id="RU363041"/>
    </source>
</evidence>
<feature type="transmembrane region" description="Helical" evidence="8">
    <location>
        <begin position="33"/>
        <end position="58"/>
    </location>
</feature>
<feature type="transmembrane region" description="Helical" evidence="8">
    <location>
        <begin position="70"/>
        <end position="90"/>
    </location>
</feature>
<keyword evidence="4 8" id="KW-1003">Cell membrane</keyword>
<accession>A0ABY4GL20</accession>
<evidence type="ECO:0000313" key="10">
    <source>
        <dbReference type="Proteomes" id="UP000831537"/>
    </source>
</evidence>
<keyword evidence="6 8" id="KW-1133">Transmembrane helix</keyword>
<feature type="transmembrane region" description="Helical" evidence="8">
    <location>
        <begin position="171"/>
        <end position="190"/>
    </location>
</feature>
<evidence type="ECO:0000256" key="4">
    <source>
        <dbReference type="ARBA" id="ARBA00022475"/>
    </source>
</evidence>
<evidence type="ECO:0000256" key="7">
    <source>
        <dbReference type="ARBA" id="ARBA00023136"/>
    </source>
</evidence>
<reference evidence="9 10" key="1">
    <citation type="submission" date="2022-04" db="EMBL/GenBank/DDBJ databases">
        <title>Gracilibacillus sp. isolated from saltern.</title>
        <authorList>
            <person name="Won M."/>
            <person name="Lee C.-M."/>
            <person name="Woen H.-Y."/>
            <person name="Kwon S.-W."/>
        </authorList>
    </citation>
    <scope>NUCLEOTIDE SEQUENCE [LARGE SCALE GENOMIC DNA]</scope>
    <source>
        <strain evidence="9 10">SSPM10-3</strain>
    </source>
</reference>
<dbReference type="RefSeq" id="WP_244743319.1">
    <property type="nucleotide sequence ID" value="NZ_CP095071.1"/>
</dbReference>
<evidence type="ECO:0000313" key="9">
    <source>
        <dbReference type="EMBL" id="UOQ84870.1"/>
    </source>
</evidence>
<evidence type="ECO:0000256" key="2">
    <source>
        <dbReference type="ARBA" id="ARBA00009142"/>
    </source>
</evidence>
<feature type="transmembrane region" description="Helical" evidence="8">
    <location>
        <begin position="225"/>
        <end position="245"/>
    </location>
</feature>
<organism evidence="9 10">
    <name type="scientific">Gracilibacillus salinarum</name>
    <dbReference type="NCBI Taxonomy" id="2932255"/>
    <lineage>
        <taxon>Bacteria</taxon>
        <taxon>Bacillati</taxon>
        <taxon>Bacillota</taxon>
        <taxon>Bacilli</taxon>
        <taxon>Bacillales</taxon>
        <taxon>Bacillaceae</taxon>
        <taxon>Gracilibacillus</taxon>
    </lineage>
</organism>
<proteinExistence type="inferred from homology"/>
<dbReference type="EMBL" id="CP095071">
    <property type="protein sequence ID" value="UOQ84870.1"/>
    <property type="molecule type" value="Genomic_DNA"/>
</dbReference>
<dbReference type="Pfam" id="PF01925">
    <property type="entry name" value="TauE"/>
    <property type="match status" value="1"/>
</dbReference>
<keyword evidence="3" id="KW-0813">Transport</keyword>
<dbReference type="InterPro" id="IPR002781">
    <property type="entry name" value="TM_pro_TauE-like"/>
</dbReference>
<comment type="subcellular location">
    <subcellularLocation>
        <location evidence="1 8">Cell membrane</location>
        <topology evidence="1 8">Multi-pass membrane protein</topology>
    </subcellularLocation>
</comment>
<keyword evidence="5 8" id="KW-0812">Transmembrane</keyword>
<protein>
    <recommendedName>
        <fullName evidence="8">Probable membrane transporter protein</fullName>
    </recommendedName>
</protein>
<evidence type="ECO:0000256" key="3">
    <source>
        <dbReference type="ARBA" id="ARBA00022448"/>
    </source>
</evidence>
<name>A0ABY4GL20_9BACI</name>